<dbReference type="InterPro" id="IPR044730">
    <property type="entry name" value="RNase_H-like_dom_plant"/>
</dbReference>
<sequence length="198" mass="22468">MLIVSRGSGHKMTHSLLLKLSKVFTLLVFTQLRIVPSREQTRMPWFLSMLEVSSAHLILMSDNHSSIESIISTALAWTKSTEKSNTGDLLRQTKATLKHWMPSEQGWVKLNIGGVVSNNTNGTLIGGVFRDSSANWLHGFTMRIENERIFKVEARAILEGLQIAWEADYRHLGMECDNTMIVESILTRKIIFNRITKL</sequence>
<dbReference type="OrthoDB" id="956692at2759"/>
<feature type="domain" description="RNase H type-1" evidence="1">
    <location>
        <begin position="113"/>
        <end position="189"/>
    </location>
</feature>
<reference evidence="2 3" key="1">
    <citation type="journal article" date="2021" name="Plant Biotechnol. J.">
        <title>Multi-omics assisted identification of the key and species-specific regulatory components of drought-tolerant mechanisms in Gossypium stocksii.</title>
        <authorList>
            <person name="Yu D."/>
            <person name="Ke L."/>
            <person name="Zhang D."/>
            <person name="Wu Y."/>
            <person name="Sun Y."/>
            <person name="Mei J."/>
            <person name="Sun J."/>
            <person name="Sun Y."/>
        </authorList>
    </citation>
    <scope>NUCLEOTIDE SEQUENCE [LARGE SCALE GENOMIC DNA]</scope>
    <source>
        <strain evidence="3">cv. E1</strain>
        <tissue evidence="2">Leaf</tissue>
    </source>
</reference>
<dbReference type="InterPro" id="IPR036397">
    <property type="entry name" value="RNaseH_sf"/>
</dbReference>
<gene>
    <name evidence="2" type="ORF">J1N35_025057</name>
</gene>
<dbReference type="CDD" id="cd06222">
    <property type="entry name" value="RNase_H_like"/>
    <property type="match status" value="1"/>
</dbReference>
<dbReference type="Pfam" id="PF13456">
    <property type="entry name" value="RVT_3"/>
    <property type="match status" value="1"/>
</dbReference>
<dbReference type="Gene3D" id="3.30.420.10">
    <property type="entry name" value="Ribonuclease H-like superfamily/Ribonuclease H"/>
    <property type="match status" value="1"/>
</dbReference>
<evidence type="ECO:0000313" key="3">
    <source>
        <dbReference type="Proteomes" id="UP000828251"/>
    </source>
</evidence>
<protein>
    <recommendedName>
        <fullName evidence="1">RNase H type-1 domain-containing protein</fullName>
    </recommendedName>
</protein>
<name>A0A9D3V5P9_9ROSI</name>
<dbReference type="Proteomes" id="UP000828251">
    <property type="component" value="Unassembled WGS sequence"/>
</dbReference>
<dbReference type="PANTHER" id="PTHR47723">
    <property type="entry name" value="OS05G0353850 PROTEIN"/>
    <property type="match status" value="1"/>
</dbReference>
<keyword evidence="3" id="KW-1185">Reference proteome</keyword>
<dbReference type="AlphaFoldDB" id="A0A9D3V5P9"/>
<dbReference type="InterPro" id="IPR002156">
    <property type="entry name" value="RNaseH_domain"/>
</dbReference>
<dbReference type="GO" id="GO:0003676">
    <property type="term" value="F:nucleic acid binding"/>
    <property type="evidence" value="ECO:0007669"/>
    <property type="project" value="InterPro"/>
</dbReference>
<evidence type="ECO:0000259" key="1">
    <source>
        <dbReference type="Pfam" id="PF13456"/>
    </source>
</evidence>
<dbReference type="InterPro" id="IPR053151">
    <property type="entry name" value="RNase_H-like"/>
</dbReference>
<evidence type="ECO:0000313" key="2">
    <source>
        <dbReference type="EMBL" id="KAH1072729.1"/>
    </source>
</evidence>
<dbReference type="EMBL" id="JAIQCV010000008">
    <property type="protein sequence ID" value="KAH1072729.1"/>
    <property type="molecule type" value="Genomic_DNA"/>
</dbReference>
<comment type="caution">
    <text evidence="2">The sequence shown here is derived from an EMBL/GenBank/DDBJ whole genome shotgun (WGS) entry which is preliminary data.</text>
</comment>
<organism evidence="2 3">
    <name type="scientific">Gossypium stocksii</name>
    <dbReference type="NCBI Taxonomy" id="47602"/>
    <lineage>
        <taxon>Eukaryota</taxon>
        <taxon>Viridiplantae</taxon>
        <taxon>Streptophyta</taxon>
        <taxon>Embryophyta</taxon>
        <taxon>Tracheophyta</taxon>
        <taxon>Spermatophyta</taxon>
        <taxon>Magnoliopsida</taxon>
        <taxon>eudicotyledons</taxon>
        <taxon>Gunneridae</taxon>
        <taxon>Pentapetalae</taxon>
        <taxon>rosids</taxon>
        <taxon>malvids</taxon>
        <taxon>Malvales</taxon>
        <taxon>Malvaceae</taxon>
        <taxon>Malvoideae</taxon>
        <taxon>Gossypium</taxon>
    </lineage>
</organism>
<dbReference type="PANTHER" id="PTHR47723:SF24">
    <property type="entry name" value="RNASE H TYPE-1 DOMAIN-CONTAINING PROTEIN"/>
    <property type="match status" value="1"/>
</dbReference>
<dbReference type="GO" id="GO:0004523">
    <property type="term" value="F:RNA-DNA hybrid ribonuclease activity"/>
    <property type="evidence" value="ECO:0007669"/>
    <property type="project" value="InterPro"/>
</dbReference>
<proteinExistence type="predicted"/>
<accession>A0A9D3V5P9</accession>